<dbReference type="Pfam" id="PF00534">
    <property type="entry name" value="Glycos_transf_1"/>
    <property type="match status" value="1"/>
</dbReference>
<reference evidence="5 6" key="2">
    <citation type="journal article" date="2016" name="Genome Announc.">
        <title>Permanent Draft Genome Sequences for Two Variants of Frankia sp. Strain CpI1, the First Frankia Strain Isolated from Root Nodules of Comptonia peregrina.</title>
        <authorList>
            <person name="Oshone R."/>
            <person name="Hurst S.G.IV."/>
            <person name="Abebe-Akele F."/>
            <person name="Simpson S."/>
            <person name="Morris K."/>
            <person name="Thomas W.K."/>
            <person name="Tisa L.S."/>
        </authorList>
    </citation>
    <scope>NUCLEOTIDE SEQUENCE [LARGE SCALE GENOMIC DNA]</scope>
    <source>
        <strain evidence="6">CpI1-S</strain>
    </source>
</reference>
<keyword evidence="1" id="KW-0328">Glycosyltransferase</keyword>
<dbReference type="AlphaFoldDB" id="A0A0D8BLS3"/>
<dbReference type="GO" id="GO:0016757">
    <property type="term" value="F:glycosyltransferase activity"/>
    <property type="evidence" value="ECO:0007669"/>
    <property type="project" value="UniProtKB-KW"/>
</dbReference>
<dbReference type="InterPro" id="IPR028098">
    <property type="entry name" value="Glyco_trans_4-like_N"/>
</dbReference>
<comment type="caution">
    <text evidence="5">The sequence shown here is derived from an EMBL/GenBank/DDBJ whole genome shotgun (WGS) entry which is preliminary data.</text>
</comment>
<dbReference type="InterPro" id="IPR001296">
    <property type="entry name" value="Glyco_trans_1"/>
</dbReference>
<dbReference type="Pfam" id="PF13439">
    <property type="entry name" value="Glyco_transf_4"/>
    <property type="match status" value="1"/>
</dbReference>
<gene>
    <name evidence="5" type="ORF">FF36_00677</name>
</gene>
<dbReference type="EMBL" id="JYFN01000003">
    <property type="protein sequence ID" value="KJE25065.1"/>
    <property type="molecule type" value="Genomic_DNA"/>
</dbReference>
<evidence type="ECO:0000259" key="4">
    <source>
        <dbReference type="Pfam" id="PF13439"/>
    </source>
</evidence>
<keyword evidence="2 5" id="KW-0808">Transferase</keyword>
<keyword evidence="6" id="KW-1185">Reference proteome</keyword>
<feature type="domain" description="Glycosyltransferase subfamily 4-like N-terminal" evidence="4">
    <location>
        <begin position="13"/>
        <end position="152"/>
    </location>
</feature>
<dbReference type="SUPFAM" id="SSF53756">
    <property type="entry name" value="UDP-Glycosyltransferase/glycogen phosphorylase"/>
    <property type="match status" value="1"/>
</dbReference>
<evidence type="ECO:0000256" key="2">
    <source>
        <dbReference type="ARBA" id="ARBA00022679"/>
    </source>
</evidence>
<organism evidence="5 6">
    <name type="scientific">Frankia torreyi</name>
    <dbReference type="NCBI Taxonomy" id="1856"/>
    <lineage>
        <taxon>Bacteria</taxon>
        <taxon>Bacillati</taxon>
        <taxon>Actinomycetota</taxon>
        <taxon>Actinomycetes</taxon>
        <taxon>Frankiales</taxon>
        <taxon>Frankiaceae</taxon>
        <taxon>Frankia</taxon>
    </lineage>
</organism>
<protein>
    <submittedName>
        <fullName evidence="5">Glycosyltransferase</fullName>
    </submittedName>
</protein>
<dbReference type="Proteomes" id="UP000032545">
    <property type="component" value="Unassembled WGS sequence"/>
</dbReference>
<evidence type="ECO:0000313" key="5">
    <source>
        <dbReference type="EMBL" id="KJE25065.1"/>
    </source>
</evidence>
<feature type="domain" description="Glycosyl transferase family 1" evidence="3">
    <location>
        <begin position="171"/>
        <end position="320"/>
    </location>
</feature>
<evidence type="ECO:0000256" key="1">
    <source>
        <dbReference type="ARBA" id="ARBA00022676"/>
    </source>
</evidence>
<reference evidence="6" key="1">
    <citation type="submission" date="2015-02" db="EMBL/GenBank/DDBJ databases">
        <title>Draft Genome of Frankia sp. CpI1-S.</title>
        <authorList>
            <person name="Oshone R.T."/>
            <person name="Ngom M."/>
            <person name="Ghodhbane-Gtari F."/>
            <person name="Gtari M."/>
            <person name="Morris K."/>
            <person name="Thomas K."/>
            <person name="Sen A."/>
            <person name="Tisa L.S."/>
        </authorList>
    </citation>
    <scope>NUCLEOTIDE SEQUENCE [LARGE SCALE GENOMIC DNA]</scope>
    <source>
        <strain evidence="6">CpI1-S</strain>
    </source>
</reference>
<dbReference type="OrthoDB" id="8878585at2"/>
<evidence type="ECO:0000259" key="3">
    <source>
        <dbReference type="Pfam" id="PF00534"/>
    </source>
</evidence>
<dbReference type="PANTHER" id="PTHR12526">
    <property type="entry name" value="GLYCOSYLTRANSFERASE"/>
    <property type="match status" value="1"/>
</dbReference>
<name>A0A0D8BLS3_9ACTN</name>
<evidence type="ECO:0000313" key="6">
    <source>
        <dbReference type="Proteomes" id="UP000032545"/>
    </source>
</evidence>
<dbReference type="Gene3D" id="3.40.50.2000">
    <property type="entry name" value="Glycogen Phosphorylase B"/>
    <property type="match status" value="2"/>
</dbReference>
<accession>A0A0D8BLS3</accession>
<dbReference type="RefSeq" id="WP_082121632.1">
    <property type="nucleotide sequence ID" value="NZ_JYFN01000003.1"/>
</dbReference>
<dbReference type="PATRIC" id="fig|1502723.3.peg.2291"/>
<sequence>MRIIEVSRRPNLGGAESVIIDLSNWLAERGHEVLFAAPEGGALRRRLIGKVETVDLRTDKDSELTNTLIRVGRGADVMHVHWRRQALAALPARIVTKTPIVEHAHVELPGRDMKALSYRADRIAAVSPSTVAMVVHGYKRAKSRVRLVGNCVPWHEQDLLHLPVQRPRHARILGIGRLTEQKNPSLWIMSCARVIEARPDISACWFGEGPLLAECKKMVLELGLSDRINFCGAARDLRKELERGGLLLMTSKWEGLSLAMLEAMAAAVPVVSTDVSGARWALGRESVVENKPNMPEEISAKILEAIAEDAGMLRERYIKSFRRDRVYARIEEILTDAAIN</sequence>
<proteinExistence type="predicted"/>